<gene>
    <name evidence="3" type="ORF">CAQU_06505</name>
</gene>
<organism evidence="3 4">
    <name type="scientific">Corynebacterium aquilae DSM 44791</name>
    <dbReference type="NCBI Taxonomy" id="1431546"/>
    <lineage>
        <taxon>Bacteria</taxon>
        <taxon>Bacillati</taxon>
        <taxon>Actinomycetota</taxon>
        <taxon>Actinomycetes</taxon>
        <taxon>Mycobacteriales</taxon>
        <taxon>Corynebacteriaceae</taxon>
        <taxon>Corynebacterium</taxon>
    </lineage>
</organism>
<keyword evidence="4" id="KW-1185">Reference proteome</keyword>
<dbReference type="KEGG" id="caqu:CAQU_06505"/>
<evidence type="ECO:0000313" key="3">
    <source>
        <dbReference type="EMBL" id="APT84776.1"/>
    </source>
</evidence>
<dbReference type="OrthoDB" id="9762378at2"/>
<dbReference type="Gene3D" id="3.40.50.280">
    <property type="entry name" value="Cobalamin-binding domain"/>
    <property type="match status" value="1"/>
</dbReference>
<comment type="subunit">
    <text evidence="1">Heterodimer of an alpha and a beta chain.</text>
</comment>
<feature type="domain" description="Methylmalonyl-CoA mutase alpha/beta chain catalytic" evidence="2">
    <location>
        <begin position="54"/>
        <end position="129"/>
    </location>
</feature>
<feature type="domain" description="Methylmalonyl-CoA mutase alpha/beta chain catalytic" evidence="2">
    <location>
        <begin position="136"/>
        <end position="490"/>
    </location>
</feature>
<dbReference type="EMBL" id="CP009245">
    <property type="protein sequence ID" value="APT84776.1"/>
    <property type="molecule type" value="Genomic_DNA"/>
</dbReference>
<reference evidence="3 4" key="1">
    <citation type="submission" date="2014-08" db="EMBL/GenBank/DDBJ databases">
        <title>Complete genome sequence of Corynebacterium aquilae S-613T(T) (=DSM 44791(T)), isolated from the choana of a healthy golden eagle.</title>
        <authorList>
            <person name="Ruckert C."/>
            <person name="Albersmeier A."/>
            <person name="Winkler A."/>
            <person name="Kalinowski J."/>
        </authorList>
    </citation>
    <scope>NUCLEOTIDE SEQUENCE [LARGE SCALE GENOMIC DNA]</scope>
    <source>
        <strain evidence="3 4">S-613</strain>
    </source>
</reference>
<protein>
    <submittedName>
        <fullName evidence="3">Methylmalonyl-CoA mutase</fullName>
    </submittedName>
</protein>
<dbReference type="PANTHER" id="PTHR48101:SF4">
    <property type="entry name" value="METHYLMALONYL-COA MUTASE, MITOCHONDRIAL"/>
    <property type="match status" value="1"/>
</dbReference>
<dbReference type="Gene3D" id="3.20.20.240">
    <property type="entry name" value="Methylmalonyl-CoA mutase"/>
    <property type="match status" value="1"/>
</dbReference>
<evidence type="ECO:0000259" key="2">
    <source>
        <dbReference type="Pfam" id="PF01642"/>
    </source>
</evidence>
<dbReference type="SUPFAM" id="SSF51703">
    <property type="entry name" value="Cobalamin (vitamin B12)-dependent enzymes"/>
    <property type="match status" value="1"/>
</dbReference>
<dbReference type="STRING" id="1431546.CAQU_06505"/>
<dbReference type="GO" id="GO:0004494">
    <property type="term" value="F:methylmalonyl-CoA mutase activity"/>
    <property type="evidence" value="ECO:0007669"/>
    <property type="project" value="UniProtKB-EC"/>
</dbReference>
<sequence>MTDTKPAAPGALPADFDGTYDAWYKAVAGVFARVQKKDVADVPLDIWKKLIKTTYDGIDVRPLYTRRDELAEASVPGKFPYLRGTRSADSEAAGWGVAETFGSTGDVKAANALLLGALTNGATDIIIDLENGLKASDLQALLEGVYLDLAPIRLKAGADVAEAAQALYDLVDAAGAADKSVIELQAAPLTAGFDDSATVSLDEAIALAKAAKDRAGSVRAITVDAVSLSNQGATDAEEVGFALAAAVEYLRKLTDAGLSVKEAAHQLSFRYAATDDQFAQIAKFRVARALWARVCEVVGDTEDAVAPQHAVTAPVMFSQRDPWVNMLRSTVAAFAAGVGGASDVEVLPFDAAVKGGLPGTSRGFAHRIARNTNLLLLEESHLGHVIDPAGGSYFVEALTDELADKAWAVFTDVEAKGGFIAATEDGTIQSILDKSYEAQRNDIAHRVKKVTGINEFPNLSEKPLPADLRVEPAGVRRWAAEFEALRNRSDAFLEAKGTRPQAGLIPLGPLAKHNVRTGFATNLLASGGIEALNPGQVVPGTPEFDEAAKAADIAVICGTDAEYAESGEEAVKALRAAGVKHVLLAGAPKSFEGAANAPDDYLNLKIDAAATLADLLTTLGA</sequence>
<dbReference type="RefSeq" id="WP_075726206.1">
    <property type="nucleotide sequence ID" value="NZ_CP009245.1"/>
</dbReference>
<proteinExistence type="predicted"/>
<accession>A0A1L7CG28</accession>
<dbReference type="InterPro" id="IPR006099">
    <property type="entry name" value="MeMalonylCoA_mutase_a/b_cat"/>
</dbReference>
<evidence type="ECO:0000256" key="1">
    <source>
        <dbReference type="ARBA" id="ARBA00011870"/>
    </source>
</evidence>
<dbReference type="Pfam" id="PF01642">
    <property type="entry name" value="MM_CoA_mutase"/>
    <property type="match status" value="2"/>
</dbReference>
<evidence type="ECO:0000313" key="4">
    <source>
        <dbReference type="Proteomes" id="UP000185478"/>
    </source>
</evidence>
<dbReference type="PANTHER" id="PTHR48101">
    <property type="entry name" value="METHYLMALONYL-COA MUTASE, MITOCHONDRIAL-RELATED"/>
    <property type="match status" value="1"/>
</dbReference>
<dbReference type="GO" id="GO:0031419">
    <property type="term" value="F:cobalamin binding"/>
    <property type="evidence" value="ECO:0007669"/>
    <property type="project" value="UniProtKB-KW"/>
</dbReference>
<dbReference type="InterPro" id="IPR016176">
    <property type="entry name" value="Cbl-dep_enz_cat"/>
</dbReference>
<dbReference type="AlphaFoldDB" id="A0A1L7CG28"/>
<name>A0A1L7CG28_9CORY</name>
<dbReference type="Proteomes" id="UP000185478">
    <property type="component" value="Chromosome"/>
</dbReference>